<reference evidence="2" key="1">
    <citation type="submission" date="2021-06" db="EMBL/GenBank/DDBJ databases">
        <title>Comparative genomics, transcriptomics and evolutionary studies reveal genomic signatures of adaptation to plant cell wall in hemibiotrophic fungi.</title>
        <authorList>
            <consortium name="DOE Joint Genome Institute"/>
            <person name="Baroncelli R."/>
            <person name="Diaz J.F."/>
            <person name="Benocci T."/>
            <person name="Peng M."/>
            <person name="Battaglia E."/>
            <person name="Haridas S."/>
            <person name="Andreopoulos W."/>
            <person name="Labutti K."/>
            <person name="Pangilinan J."/>
            <person name="Floch G.L."/>
            <person name="Makela M.R."/>
            <person name="Henrissat B."/>
            <person name="Grigoriev I.V."/>
            <person name="Crouch J.A."/>
            <person name="De Vries R.P."/>
            <person name="Sukno S.A."/>
            <person name="Thon M.R."/>
        </authorList>
    </citation>
    <scope>NUCLEOTIDE SEQUENCE</scope>
    <source>
        <strain evidence="2">MAFF235873</strain>
    </source>
</reference>
<feature type="signal peptide" evidence="1">
    <location>
        <begin position="1"/>
        <end position="17"/>
    </location>
</feature>
<feature type="chain" id="PRO_5042034850" description="Secreted protein" evidence="1">
    <location>
        <begin position="18"/>
        <end position="108"/>
    </location>
</feature>
<dbReference type="AlphaFoldDB" id="A0AAD9HCR1"/>
<name>A0AAD9HCR1_9PEZI</name>
<evidence type="ECO:0000256" key="1">
    <source>
        <dbReference type="SAM" id="SignalP"/>
    </source>
</evidence>
<comment type="caution">
    <text evidence="2">The sequence shown here is derived from an EMBL/GenBank/DDBJ whole genome shotgun (WGS) entry which is preliminary data.</text>
</comment>
<protein>
    <recommendedName>
        <fullName evidence="4">Secreted protein</fullName>
    </recommendedName>
</protein>
<keyword evidence="3" id="KW-1185">Reference proteome</keyword>
<dbReference type="EMBL" id="MU842914">
    <property type="protein sequence ID" value="KAK2026438.1"/>
    <property type="molecule type" value="Genomic_DNA"/>
</dbReference>
<organism evidence="2 3">
    <name type="scientific">Colletotrichum zoysiae</name>
    <dbReference type="NCBI Taxonomy" id="1216348"/>
    <lineage>
        <taxon>Eukaryota</taxon>
        <taxon>Fungi</taxon>
        <taxon>Dikarya</taxon>
        <taxon>Ascomycota</taxon>
        <taxon>Pezizomycotina</taxon>
        <taxon>Sordariomycetes</taxon>
        <taxon>Hypocreomycetidae</taxon>
        <taxon>Glomerellales</taxon>
        <taxon>Glomerellaceae</taxon>
        <taxon>Colletotrichum</taxon>
        <taxon>Colletotrichum graminicola species complex</taxon>
    </lineage>
</organism>
<gene>
    <name evidence="2" type="ORF">LX32DRAFT_641843</name>
</gene>
<evidence type="ECO:0008006" key="4">
    <source>
        <dbReference type="Google" id="ProtNLM"/>
    </source>
</evidence>
<evidence type="ECO:0000313" key="2">
    <source>
        <dbReference type="EMBL" id="KAK2026438.1"/>
    </source>
</evidence>
<proteinExistence type="predicted"/>
<keyword evidence="1" id="KW-0732">Signal</keyword>
<evidence type="ECO:0000313" key="3">
    <source>
        <dbReference type="Proteomes" id="UP001232148"/>
    </source>
</evidence>
<accession>A0AAD9HCR1</accession>
<sequence length="108" mass="11618">MQSSLIFLVTLLASANACSTYNKCHCTNSDGTANDTITQVVCNNSNKLAPKSPGWPLYYENEDSVMKCIVNTGPSSDFVPIDNCKFREFCTSAGATGSDSSCELPFNN</sequence>
<dbReference type="Proteomes" id="UP001232148">
    <property type="component" value="Unassembled WGS sequence"/>
</dbReference>